<dbReference type="PANTHER" id="PTHR43205:SF7">
    <property type="entry name" value="PROSTAGLANDIN REDUCTASE 1"/>
    <property type="match status" value="1"/>
</dbReference>
<feature type="transmembrane region" description="Helical" evidence="2">
    <location>
        <begin position="117"/>
        <end position="135"/>
    </location>
</feature>
<protein>
    <submittedName>
        <fullName evidence="4">NADP-dependent oxidoreductase</fullName>
    </submittedName>
</protein>
<dbReference type="Gene3D" id="3.90.180.10">
    <property type="entry name" value="Medium-chain alcohol dehydrogenases, catalytic domain"/>
    <property type="match status" value="1"/>
</dbReference>
<dbReference type="Gene3D" id="3.40.50.720">
    <property type="entry name" value="NAD(P)-binding Rossmann-like Domain"/>
    <property type="match status" value="1"/>
</dbReference>
<keyword evidence="2" id="KW-0812">Transmembrane</keyword>
<keyword evidence="2" id="KW-1133">Transmembrane helix</keyword>
<dbReference type="SMART" id="SM00829">
    <property type="entry name" value="PKS_ER"/>
    <property type="match status" value="1"/>
</dbReference>
<accession>A0A9X2KXZ4</accession>
<dbReference type="InterPro" id="IPR011032">
    <property type="entry name" value="GroES-like_sf"/>
</dbReference>
<evidence type="ECO:0000256" key="2">
    <source>
        <dbReference type="SAM" id="Phobius"/>
    </source>
</evidence>
<organism evidence="4 5">
    <name type="scientific">Christiangramia oceanisediminis</name>
    <dbReference type="NCBI Taxonomy" id="2920386"/>
    <lineage>
        <taxon>Bacteria</taxon>
        <taxon>Pseudomonadati</taxon>
        <taxon>Bacteroidota</taxon>
        <taxon>Flavobacteriia</taxon>
        <taxon>Flavobacteriales</taxon>
        <taxon>Flavobacteriaceae</taxon>
        <taxon>Christiangramia</taxon>
    </lineage>
</organism>
<comment type="caution">
    <text evidence="4">The sequence shown here is derived from an EMBL/GenBank/DDBJ whole genome shotgun (WGS) entry which is preliminary data.</text>
</comment>
<evidence type="ECO:0000313" key="5">
    <source>
        <dbReference type="Proteomes" id="UP001155280"/>
    </source>
</evidence>
<name>A0A9X2KXZ4_9FLAO</name>
<gene>
    <name evidence="4" type="ORF">MKO06_10595</name>
</gene>
<evidence type="ECO:0000256" key="1">
    <source>
        <dbReference type="ARBA" id="ARBA00023002"/>
    </source>
</evidence>
<dbReference type="InterPro" id="IPR036291">
    <property type="entry name" value="NAD(P)-bd_dom_sf"/>
</dbReference>
<dbReference type="CDD" id="cd05288">
    <property type="entry name" value="PGDH"/>
    <property type="match status" value="1"/>
</dbReference>
<evidence type="ECO:0000259" key="3">
    <source>
        <dbReference type="SMART" id="SM00829"/>
    </source>
</evidence>
<dbReference type="SUPFAM" id="SSF51735">
    <property type="entry name" value="NAD(P)-binding Rossmann-fold domains"/>
    <property type="match status" value="1"/>
</dbReference>
<dbReference type="InterPro" id="IPR045010">
    <property type="entry name" value="MDR_fam"/>
</dbReference>
<proteinExistence type="predicted"/>
<dbReference type="Pfam" id="PF00107">
    <property type="entry name" value="ADH_zinc_N"/>
    <property type="match status" value="1"/>
</dbReference>
<dbReference type="FunFam" id="3.40.50.720:FF:000121">
    <property type="entry name" value="Prostaglandin reductase 2"/>
    <property type="match status" value="1"/>
</dbReference>
<dbReference type="InterPro" id="IPR041694">
    <property type="entry name" value="ADH_N_2"/>
</dbReference>
<dbReference type="EMBL" id="JANCNS010000002">
    <property type="protein sequence ID" value="MCP9200360.1"/>
    <property type="molecule type" value="Genomic_DNA"/>
</dbReference>
<dbReference type="RefSeq" id="WP_241551149.1">
    <property type="nucleotide sequence ID" value="NZ_JANCNS010000002.1"/>
</dbReference>
<dbReference type="GO" id="GO:0016628">
    <property type="term" value="F:oxidoreductase activity, acting on the CH-CH group of donors, NAD or NADP as acceptor"/>
    <property type="evidence" value="ECO:0007669"/>
    <property type="project" value="InterPro"/>
</dbReference>
<dbReference type="AlphaFoldDB" id="A0A9X2KXZ4"/>
<keyword evidence="1" id="KW-0560">Oxidoreductase</keyword>
<dbReference type="Pfam" id="PF16884">
    <property type="entry name" value="ADH_N_2"/>
    <property type="match status" value="1"/>
</dbReference>
<sequence length="331" mass="36168">MEKQIILKNRPKGEPSEADFEFQEIESQEPKAGQVLLESIFISVDPYLRGRMRDEESYIEPFEVGKPIESMIVAKVLKSHNPTLEAGDHVIGMLDWKTKQVHSGENLRKIDSAVAPLSAYLGVLGLTGLTAFLALDKIGDLKSGETLLVSGAAGAVGSVVGQIGKIKGCKVVGIAGSDEKIQHIKEKFGFDDGINYKTTKDMKKAIEEACPEGVDVYFDNVGGEILDATLQNINKAARIINCGAISIYNKTEIPTGPRPEGILIKKSALMQGFLVRDHMAEFESAIKQLAGWLQEGKLKYDETIVNGFENTPKAFIQLFEGKNTGKMLVKI</sequence>
<dbReference type="Proteomes" id="UP001155280">
    <property type="component" value="Unassembled WGS sequence"/>
</dbReference>
<keyword evidence="2" id="KW-0472">Membrane</keyword>
<dbReference type="PANTHER" id="PTHR43205">
    <property type="entry name" value="PROSTAGLANDIN REDUCTASE"/>
    <property type="match status" value="1"/>
</dbReference>
<dbReference type="InterPro" id="IPR013149">
    <property type="entry name" value="ADH-like_C"/>
</dbReference>
<reference evidence="4" key="1">
    <citation type="submission" date="2022-07" db="EMBL/GenBank/DDBJ databases">
        <title>Gramela sediminis sp. nov., isolated from deep-sea sediment of the Indian Ocean.</title>
        <authorList>
            <person name="Shi H."/>
        </authorList>
    </citation>
    <scope>NUCLEOTIDE SEQUENCE</scope>
    <source>
        <strain evidence="4">GC03-9</strain>
    </source>
</reference>
<feature type="domain" description="Enoyl reductase (ER)" evidence="3">
    <location>
        <begin position="16"/>
        <end position="329"/>
    </location>
</feature>
<evidence type="ECO:0000313" key="4">
    <source>
        <dbReference type="EMBL" id="MCP9200360.1"/>
    </source>
</evidence>
<dbReference type="InterPro" id="IPR020843">
    <property type="entry name" value="ER"/>
</dbReference>
<dbReference type="SUPFAM" id="SSF50129">
    <property type="entry name" value="GroES-like"/>
    <property type="match status" value="2"/>
</dbReference>
<keyword evidence="5" id="KW-1185">Reference proteome</keyword>